<dbReference type="SUPFAM" id="SSF54593">
    <property type="entry name" value="Glyoxalase/Bleomycin resistance protein/Dihydroxybiphenyl dioxygenase"/>
    <property type="match status" value="1"/>
</dbReference>
<keyword evidence="2" id="KW-0560">Oxidoreductase</keyword>
<dbReference type="Pfam" id="PF00903">
    <property type="entry name" value="Glyoxalase"/>
    <property type="match status" value="1"/>
</dbReference>
<comment type="caution">
    <text evidence="2">The sequence shown here is derived from an EMBL/GenBank/DDBJ whole genome shotgun (WGS) entry which is preliminary data.</text>
</comment>
<dbReference type="Proteomes" id="UP000528964">
    <property type="component" value="Unassembled WGS sequence"/>
</dbReference>
<keyword evidence="2" id="KW-0223">Dioxygenase</keyword>
<accession>A0A7W6CY03</accession>
<protein>
    <submittedName>
        <fullName evidence="2">Catechol 2,3-dioxygenase-like lactoylglutathione lyase family enzyme</fullName>
    </submittedName>
</protein>
<dbReference type="InterPro" id="IPR037523">
    <property type="entry name" value="VOC_core"/>
</dbReference>
<reference evidence="2 3" key="1">
    <citation type="submission" date="2020-08" db="EMBL/GenBank/DDBJ databases">
        <title>Genomic Encyclopedia of Type Strains, Phase IV (KMG-IV): sequencing the most valuable type-strain genomes for metagenomic binning, comparative biology and taxonomic classification.</title>
        <authorList>
            <person name="Goeker M."/>
        </authorList>
    </citation>
    <scope>NUCLEOTIDE SEQUENCE [LARGE SCALE GENOMIC DNA]</scope>
    <source>
        <strain evidence="2 3">DSM 25481</strain>
    </source>
</reference>
<dbReference type="PANTHER" id="PTHR21366">
    <property type="entry name" value="GLYOXALASE FAMILY PROTEIN"/>
    <property type="match status" value="1"/>
</dbReference>
<evidence type="ECO:0000313" key="3">
    <source>
        <dbReference type="Proteomes" id="UP000528964"/>
    </source>
</evidence>
<gene>
    <name evidence="2" type="ORF">GGR24_000970</name>
</gene>
<sequence length="131" mass="14254">MIETAIYVESLDRAVAFYDRLFALPHLFENDALVALDVAGRSVLLLFARGASAQAQTPPGGVIPGHDASGRIHFAFAADDDQLPLWEARLAEEGVPIEGRVTWPRGGTSVYFRDPDGNLLEIATPGIWTTY</sequence>
<dbReference type="InterPro" id="IPR004360">
    <property type="entry name" value="Glyas_Fos-R_dOase_dom"/>
</dbReference>
<dbReference type="InterPro" id="IPR029068">
    <property type="entry name" value="Glyas_Bleomycin-R_OHBP_Dase"/>
</dbReference>
<dbReference type="PANTHER" id="PTHR21366:SF22">
    <property type="entry name" value="VOC DOMAIN-CONTAINING PROTEIN"/>
    <property type="match status" value="1"/>
</dbReference>
<feature type="domain" description="VOC" evidence="1">
    <location>
        <begin position="1"/>
        <end position="125"/>
    </location>
</feature>
<dbReference type="GO" id="GO:0051213">
    <property type="term" value="F:dioxygenase activity"/>
    <property type="evidence" value="ECO:0007669"/>
    <property type="project" value="UniProtKB-KW"/>
</dbReference>
<dbReference type="Gene3D" id="3.10.180.10">
    <property type="entry name" value="2,3-Dihydroxybiphenyl 1,2-Dioxygenase, domain 1"/>
    <property type="match status" value="1"/>
</dbReference>
<dbReference type="AlphaFoldDB" id="A0A7W6CY03"/>
<dbReference type="PROSITE" id="PS51819">
    <property type="entry name" value="VOC"/>
    <property type="match status" value="1"/>
</dbReference>
<dbReference type="EMBL" id="JACIDR010000001">
    <property type="protein sequence ID" value="MBB3972337.1"/>
    <property type="molecule type" value="Genomic_DNA"/>
</dbReference>
<evidence type="ECO:0000259" key="1">
    <source>
        <dbReference type="PROSITE" id="PS51819"/>
    </source>
</evidence>
<organism evidence="2 3">
    <name type="scientific">Hansschlegelia beijingensis</name>
    <dbReference type="NCBI Taxonomy" id="1133344"/>
    <lineage>
        <taxon>Bacteria</taxon>
        <taxon>Pseudomonadati</taxon>
        <taxon>Pseudomonadota</taxon>
        <taxon>Alphaproteobacteria</taxon>
        <taxon>Hyphomicrobiales</taxon>
        <taxon>Methylopilaceae</taxon>
        <taxon>Hansschlegelia</taxon>
    </lineage>
</organism>
<dbReference type="InterPro" id="IPR050383">
    <property type="entry name" value="GlyoxalaseI/FosfomycinResist"/>
</dbReference>
<proteinExistence type="predicted"/>
<keyword evidence="2" id="KW-0456">Lyase</keyword>
<keyword evidence="3" id="KW-1185">Reference proteome</keyword>
<evidence type="ECO:0000313" key="2">
    <source>
        <dbReference type="EMBL" id="MBB3972337.1"/>
    </source>
</evidence>
<dbReference type="GO" id="GO:0016829">
    <property type="term" value="F:lyase activity"/>
    <property type="evidence" value="ECO:0007669"/>
    <property type="project" value="UniProtKB-KW"/>
</dbReference>
<name>A0A7W6CY03_9HYPH</name>
<dbReference type="RefSeq" id="WP_343066197.1">
    <property type="nucleotide sequence ID" value="NZ_JACIDR010000001.1"/>
</dbReference>